<gene>
    <name evidence="3" type="ORF">DGAL_LOCUS14352</name>
</gene>
<dbReference type="PANTHER" id="PTHR12307">
    <property type="entry name" value="PROTEIN PHOSPHATASE 1 REGULATORY SUBUNIT"/>
    <property type="match status" value="1"/>
</dbReference>
<dbReference type="EMBL" id="CAKKLH010000306">
    <property type="protein sequence ID" value="CAH0110748.1"/>
    <property type="molecule type" value="Genomic_DNA"/>
</dbReference>
<reference evidence="3" key="1">
    <citation type="submission" date="2021-11" db="EMBL/GenBank/DDBJ databases">
        <authorList>
            <person name="Schell T."/>
        </authorList>
    </citation>
    <scope>NUCLEOTIDE SEQUENCE</scope>
    <source>
        <strain evidence="3">M5</strain>
    </source>
</reference>
<feature type="compositionally biased region" description="Low complexity" evidence="1">
    <location>
        <begin position="503"/>
        <end position="517"/>
    </location>
</feature>
<dbReference type="OrthoDB" id="8942186at2759"/>
<keyword evidence="4" id="KW-1185">Reference proteome</keyword>
<dbReference type="AlphaFoldDB" id="A0A8J2WA41"/>
<dbReference type="GO" id="GO:0000164">
    <property type="term" value="C:protein phosphatase type 1 complex"/>
    <property type="evidence" value="ECO:0007669"/>
    <property type="project" value="TreeGrafter"/>
</dbReference>
<feature type="domain" description="CBM21" evidence="2">
    <location>
        <begin position="654"/>
        <end position="762"/>
    </location>
</feature>
<proteinExistence type="predicted"/>
<dbReference type="InterPro" id="IPR005036">
    <property type="entry name" value="CBM21_dom"/>
</dbReference>
<dbReference type="PANTHER" id="PTHR12307:SF53">
    <property type="entry name" value="PROTEIN PHOSPHATASE 1 REGULATORY SUBUNIT"/>
    <property type="match status" value="1"/>
</dbReference>
<organism evidence="3 4">
    <name type="scientific">Daphnia galeata</name>
    <dbReference type="NCBI Taxonomy" id="27404"/>
    <lineage>
        <taxon>Eukaryota</taxon>
        <taxon>Metazoa</taxon>
        <taxon>Ecdysozoa</taxon>
        <taxon>Arthropoda</taxon>
        <taxon>Crustacea</taxon>
        <taxon>Branchiopoda</taxon>
        <taxon>Diplostraca</taxon>
        <taxon>Cladocera</taxon>
        <taxon>Anomopoda</taxon>
        <taxon>Daphniidae</taxon>
        <taxon>Daphnia</taxon>
    </lineage>
</organism>
<dbReference type="GO" id="GO:2001069">
    <property type="term" value="F:glycogen binding"/>
    <property type="evidence" value="ECO:0007669"/>
    <property type="project" value="TreeGrafter"/>
</dbReference>
<dbReference type="PROSITE" id="PS51159">
    <property type="entry name" value="CBM21"/>
    <property type="match status" value="1"/>
</dbReference>
<dbReference type="Pfam" id="PF03370">
    <property type="entry name" value="CBM_21"/>
    <property type="match status" value="1"/>
</dbReference>
<dbReference type="Gene3D" id="2.60.40.2440">
    <property type="entry name" value="Carbohydrate binding type-21 domain"/>
    <property type="match status" value="1"/>
</dbReference>
<dbReference type="GO" id="GO:0008157">
    <property type="term" value="F:protein phosphatase 1 binding"/>
    <property type="evidence" value="ECO:0007669"/>
    <property type="project" value="TreeGrafter"/>
</dbReference>
<feature type="compositionally biased region" description="Basic and acidic residues" evidence="1">
    <location>
        <begin position="160"/>
        <end position="169"/>
    </location>
</feature>
<feature type="region of interest" description="Disordered" evidence="1">
    <location>
        <begin position="489"/>
        <end position="561"/>
    </location>
</feature>
<feature type="region of interest" description="Disordered" evidence="1">
    <location>
        <begin position="235"/>
        <end position="269"/>
    </location>
</feature>
<name>A0A8J2WA41_9CRUS</name>
<sequence length="788" mass="86654">MNLETISSPGGDRGAACSLSSLLTLGCRSRAEAAHSFAKKLHTKLWSLSPSQSTTDADGLSSANQCREEDYASWTVEARFDLNSKRVETVVTSVPLITPNRQIEDFSSVVYQPPDFQLNKFFPDSSHVDLVVTRMGSQTNFNSFNTLEGSWMNFQKGHEVLSGRSHDQESETSSTTTTNPMSDSDQYFDFGMETPVDLDSAGEETVSHELPIVINCEDGLPVRQIDGMESGFIYGSPVLSGEEDSDQLEDREEEPSFYESLSQSPASASFAKKPNHDRFNFVHVCEPVLDLSSTVNTDATDMEVLSHDGDVRAEQTPPSNTIDDNTQAHLGVAETSPTPREEVARVDLGIQGDLEDDESNDFLTGDVVLSEPLQSEITHSSPLASTGSFISTPDQVLLKKDSLQEAREDACSLQAANVLADLLKLKLDMVRFDPIISDQLFNGSADANVTVNCANNLSLELEKTNTDDQYVVGEDNAVPIVAPSLLTREIDSDSKSEADDESNLTSSSSEVTSTKESTPSKEESEIQTDDETDSQLNRPRVKRSTSLKTCKTPPGTPGGKKIVRFADALGLDLALVRTFLDEVPHVPQSAFRDLTDAQGQEESCPLLTNQSQTGSYIRITRRDPNTNSSVTTFVNSPRILVANFTQPGNMPDFLERVKRQKISLETACMIDESRLRGVVRVLNLDFNKSVLIRFTVDEWRTQADQLATYVPNSCDGLSDRFTFNLAGAQSMQPGQRLIFAICYRVAGQEIWDSNQGRNYVFQCISNSNYLPSIALNNPTVSDAFLPYL</sequence>
<evidence type="ECO:0000256" key="1">
    <source>
        <dbReference type="SAM" id="MobiDB-lite"/>
    </source>
</evidence>
<dbReference type="GO" id="GO:0005979">
    <property type="term" value="P:regulation of glycogen biosynthetic process"/>
    <property type="evidence" value="ECO:0007669"/>
    <property type="project" value="TreeGrafter"/>
</dbReference>
<accession>A0A8J2WA41</accession>
<protein>
    <recommendedName>
        <fullName evidence="2">CBM21 domain-containing protein</fullName>
    </recommendedName>
</protein>
<dbReference type="Proteomes" id="UP000789390">
    <property type="component" value="Unassembled WGS sequence"/>
</dbReference>
<dbReference type="InterPro" id="IPR038175">
    <property type="entry name" value="CBM21_dom_sf"/>
</dbReference>
<evidence type="ECO:0000313" key="3">
    <source>
        <dbReference type="EMBL" id="CAH0110748.1"/>
    </source>
</evidence>
<evidence type="ECO:0000313" key="4">
    <source>
        <dbReference type="Proteomes" id="UP000789390"/>
    </source>
</evidence>
<feature type="compositionally biased region" description="Acidic residues" evidence="1">
    <location>
        <begin position="241"/>
        <end position="256"/>
    </location>
</feature>
<feature type="region of interest" description="Disordered" evidence="1">
    <location>
        <begin position="160"/>
        <end position="188"/>
    </location>
</feature>
<evidence type="ECO:0000259" key="2">
    <source>
        <dbReference type="PROSITE" id="PS51159"/>
    </source>
</evidence>
<dbReference type="InterPro" id="IPR050782">
    <property type="entry name" value="PP1_regulatory_subunit_3"/>
</dbReference>
<comment type="caution">
    <text evidence="3">The sequence shown here is derived from an EMBL/GenBank/DDBJ whole genome shotgun (WGS) entry which is preliminary data.</text>
</comment>